<protein>
    <submittedName>
        <fullName evidence="6">TetR/AcrR family transcriptional regulator</fullName>
    </submittedName>
</protein>
<dbReference type="Pfam" id="PF00440">
    <property type="entry name" value="TetR_N"/>
    <property type="match status" value="1"/>
</dbReference>
<feature type="DNA-binding region" description="H-T-H motif" evidence="4">
    <location>
        <begin position="51"/>
        <end position="70"/>
    </location>
</feature>
<reference evidence="6 7" key="1">
    <citation type="submission" date="2018-05" db="EMBL/GenBank/DDBJ databases">
        <title>Evolution of GPA BGCs.</title>
        <authorList>
            <person name="Waglechner N."/>
            <person name="Wright G.D."/>
        </authorList>
    </citation>
    <scope>NUCLEOTIDE SEQUENCE [LARGE SCALE GENOMIC DNA]</scope>
    <source>
        <strain evidence="6 7">A82846</strain>
    </source>
</reference>
<dbReference type="EMBL" id="QHKI01000002">
    <property type="protein sequence ID" value="RSM90507.1"/>
    <property type="molecule type" value="Genomic_DNA"/>
</dbReference>
<dbReference type="InterPro" id="IPR049445">
    <property type="entry name" value="TetR_SbtR-like_C"/>
</dbReference>
<keyword evidence="2 4" id="KW-0238">DNA-binding</keyword>
<dbReference type="OrthoDB" id="3192968at2"/>
<name>A0A428ZR22_KIBAR</name>
<evidence type="ECO:0000256" key="3">
    <source>
        <dbReference type="ARBA" id="ARBA00023163"/>
    </source>
</evidence>
<keyword evidence="3" id="KW-0804">Transcription</keyword>
<accession>A0A428ZR22</accession>
<evidence type="ECO:0000256" key="1">
    <source>
        <dbReference type="ARBA" id="ARBA00023015"/>
    </source>
</evidence>
<evidence type="ECO:0000313" key="7">
    <source>
        <dbReference type="Proteomes" id="UP000287547"/>
    </source>
</evidence>
<comment type="caution">
    <text evidence="6">The sequence shown here is derived from an EMBL/GenBank/DDBJ whole genome shotgun (WGS) entry which is preliminary data.</text>
</comment>
<dbReference type="Proteomes" id="UP000287547">
    <property type="component" value="Unassembled WGS sequence"/>
</dbReference>
<dbReference type="InterPro" id="IPR009057">
    <property type="entry name" value="Homeodomain-like_sf"/>
</dbReference>
<evidence type="ECO:0000259" key="5">
    <source>
        <dbReference type="PROSITE" id="PS50977"/>
    </source>
</evidence>
<dbReference type="PANTHER" id="PTHR30055:SF234">
    <property type="entry name" value="HTH-TYPE TRANSCRIPTIONAL REGULATOR BETI"/>
    <property type="match status" value="1"/>
</dbReference>
<dbReference type="GO" id="GO:0000976">
    <property type="term" value="F:transcription cis-regulatory region binding"/>
    <property type="evidence" value="ECO:0007669"/>
    <property type="project" value="TreeGrafter"/>
</dbReference>
<dbReference type="RefSeq" id="WP_125725858.1">
    <property type="nucleotide sequence ID" value="NZ_QHKI01000002.1"/>
</dbReference>
<evidence type="ECO:0000313" key="6">
    <source>
        <dbReference type="EMBL" id="RSM90507.1"/>
    </source>
</evidence>
<dbReference type="InterPro" id="IPR036271">
    <property type="entry name" value="Tet_transcr_reg_TetR-rel_C_sf"/>
</dbReference>
<dbReference type="InterPro" id="IPR050109">
    <property type="entry name" value="HTH-type_TetR-like_transc_reg"/>
</dbReference>
<dbReference type="AlphaFoldDB" id="A0A428ZR22"/>
<keyword evidence="1" id="KW-0805">Transcription regulation</keyword>
<dbReference type="InterPro" id="IPR001647">
    <property type="entry name" value="HTH_TetR"/>
</dbReference>
<organism evidence="6 7">
    <name type="scientific">Kibdelosporangium aridum</name>
    <dbReference type="NCBI Taxonomy" id="2030"/>
    <lineage>
        <taxon>Bacteria</taxon>
        <taxon>Bacillati</taxon>
        <taxon>Actinomycetota</taxon>
        <taxon>Actinomycetes</taxon>
        <taxon>Pseudonocardiales</taxon>
        <taxon>Pseudonocardiaceae</taxon>
        <taxon>Kibdelosporangium</taxon>
    </lineage>
</organism>
<dbReference type="GO" id="GO:0003700">
    <property type="term" value="F:DNA-binding transcription factor activity"/>
    <property type="evidence" value="ECO:0007669"/>
    <property type="project" value="TreeGrafter"/>
</dbReference>
<dbReference type="Pfam" id="PF21597">
    <property type="entry name" value="TetR_C_43"/>
    <property type="match status" value="1"/>
</dbReference>
<dbReference type="SUPFAM" id="SSF46689">
    <property type="entry name" value="Homeodomain-like"/>
    <property type="match status" value="1"/>
</dbReference>
<dbReference type="PROSITE" id="PS50977">
    <property type="entry name" value="HTH_TETR_2"/>
    <property type="match status" value="1"/>
</dbReference>
<evidence type="ECO:0000256" key="4">
    <source>
        <dbReference type="PROSITE-ProRule" id="PRU00335"/>
    </source>
</evidence>
<dbReference type="PANTHER" id="PTHR30055">
    <property type="entry name" value="HTH-TYPE TRANSCRIPTIONAL REGULATOR RUTR"/>
    <property type="match status" value="1"/>
</dbReference>
<evidence type="ECO:0000256" key="2">
    <source>
        <dbReference type="ARBA" id="ARBA00023125"/>
    </source>
</evidence>
<gene>
    <name evidence="6" type="ORF">DMH04_03310</name>
</gene>
<dbReference type="Gene3D" id="1.10.357.10">
    <property type="entry name" value="Tetracycline Repressor, domain 2"/>
    <property type="match status" value="1"/>
</dbReference>
<dbReference type="SUPFAM" id="SSF48498">
    <property type="entry name" value="Tetracyclin repressor-like, C-terminal domain"/>
    <property type="match status" value="1"/>
</dbReference>
<proteinExistence type="predicted"/>
<dbReference type="PRINTS" id="PR00455">
    <property type="entry name" value="HTHTETR"/>
</dbReference>
<feature type="domain" description="HTH tetR-type" evidence="5">
    <location>
        <begin position="29"/>
        <end position="88"/>
    </location>
</feature>
<sequence>MKVFRLVERYTNRKNIVHILGGGVRADAQRNRDQIVAAARVLFIANGVDTPMEEIARAAGVGVGTLYRRFPDRDALVNAVSMGMFQGLASMIIEAEATEKSAWAVLRRFLRSWAEFRLGLLQDPMCHGMPAAIEADAELRAVRQRWLDLFEDVIQRAQDDGDLRKDVGLLEIATFMNMVIRDERSEVTDRILDVMLDGLRT</sequence>